<dbReference type="AlphaFoldDB" id="A0A1J0R8H8"/>
<dbReference type="VEuPathDB" id="TriTrypDB:Tb427_000531100"/>
<feature type="domain" description="Trypanosome variant surface glycoprotein A-type N-terminal" evidence="7">
    <location>
        <begin position="27"/>
        <end position="336"/>
    </location>
</feature>
<dbReference type="GO" id="GO:0042783">
    <property type="term" value="P:symbiont-mediated evasion of host immune response"/>
    <property type="evidence" value="ECO:0007669"/>
    <property type="project" value="InterPro"/>
</dbReference>
<comment type="subcellular location">
    <subcellularLocation>
        <location evidence="1">Cell membrane</location>
        <topology evidence="1">Lipid-anchor</topology>
        <topology evidence="1">GPI-anchor</topology>
    </subcellularLocation>
</comment>
<evidence type="ECO:0000256" key="1">
    <source>
        <dbReference type="ARBA" id="ARBA00004609"/>
    </source>
</evidence>
<accession>A0A1J0R8H8</accession>
<keyword evidence="3" id="KW-0336">GPI-anchor</keyword>
<keyword evidence="2" id="KW-1003">Cell membrane</keyword>
<evidence type="ECO:0000256" key="2">
    <source>
        <dbReference type="ARBA" id="ARBA00022475"/>
    </source>
</evidence>
<dbReference type="Pfam" id="PF00913">
    <property type="entry name" value="Trypan_glycop"/>
    <property type="match status" value="1"/>
</dbReference>
<dbReference type="VEuPathDB" id="TriTrypDB:Tb927.11.18500"/>
<sequence length="338" mass="35332">MITTKEFKMSFLQRSTARNDTFFAGCFLILTVTTIGSEAAAKGAIGKDAWEPLAKLTTQFDKIPGRALKSLNAAARCVQTMQKQKQQLQVYEALRNDAELSRVIRPVIAALTAKQAELIKSLTNLNSAGIRATAQTAFSHGHLAEFFKVFNGAVNGGTDYCLSTANGGSGGSKASITAGAIAGVAVSTQQTSFAESADEPTTIDSTGYKELTTNNGMDDGKLSTSGTGCLLTVHGASELAGSGNLGGQVPYAAGHLAMANAGTTGTRQLSGLSSADRTATQPIDKASPLLQAWQGLMALQDSPHYQPATCDEPTLTDIQNVSEFNAAIKKYVLGDNKP</sequence>
<evidence type="ECO:0000259" key="7">
    <source>
        <dbReference type="Pfam" id="PF00913"/>
    </source>
</evidence>
<proteinExistence type="predicted"/>
<dbReference type="EMBL" id="KX700249">
    <property type="protein sequence ID" value="APD74205.1"/>
    <property type="molecule type" value="Genomic_DNA"/>
</dbReference>
<keyword evidence="6" id="KW-0449">Lipoprotein</keyword>
<evidence type="ECO:0000256" key="3">
    <source>
        <dbReference type="ARBA" id="ARBA00022622"/>
    </source>
</evidence>
<name>A0A1J0R8H8_9TRYP</name>
<evidence type="ECO:0000256" key="6">
    <source>
        <dbReference type="ARBA" id="ARBA00023288"/>
    </source>
</evidence>
<keyword evidence="4" id="KW-0472">Membrane</keyword>
<evidence type="ECO:0000313" key="8">
    <source>
        <dbReference type="EMBL" id="APD74205.1"/>
    </source>
</evidence>
<dbReference type="InterPro" id="IPR001812">
    <property type="entry name" value="Trypano_VSG_A_N_dom"/>
</dbReference>
<organism evidence="8">
    <name type="scientific">Trypanosoma brucei</name>
    <dbReference type="NCBI Taxonomy" id="5691"/>
    <lineage>
        <taxon>Eukaryota</taxon>
        <taxon>Discoba</taxon>
        <taxon>Euglenozoa</taxon>
        <taxon>Kinetoplastea</taxon>
        <taxon>Metakinetoplastina</taxon>
        <taxon>Trypanosomatida</taxon>
        <taxon>Trypanosomatidae</taxon>
        <taxon>Trypanosoma</taxon>
    </lineage>
</organism>
<dbReference type="GO" id="GO:0005886">
    <property type="term" value="C:plasma membrane"/>
    <property type="evidence" value="ECO:0007669"/>
    <property type="project" value="UniProtKB-SubCell"/>
</dbReference>
<evidence type="ECO:0000256" key="5">
    <source>
        <dbReference type="ARBA" id="ARBA00023180"/>
    </source>
</evidence>
<reference evidence="8" key="1">
    <citation type="submission" date="2016-08" db="EMBL/GenBank/DDBJ databases">
        <title>VSG repertoire of Trypanosoma brucei EATRO 1125.</title>
        <authorList>
            <person name="Cross G.A."/>
        </authorList>
    </citation>
    <scope>NUCLEOTIDE SEQUENCE</scope>
    <source>
        <strain evidence="8">EATRO 1125</strain>
    </source>
</reference>
<keyword evidence="5" id="KW-0325">Glycoprotein</keyword>
<dbReference type="SUPFAM" id="SSF58087">
    <property type="entry name" value="Variant surface glycoprotein (N-terminal domain)"/>
    <property type="match status" value="1"/>
</dbReference>
<evidence type="ECO:0000256" key="4">
    <source>
        <dbReference type="ARBA" id="ARBA00023136"/>
    </source>
</evidence>
<protein>
    <submittedName>
        <fullName evidence="8">Variant surface glycoprotein 1125.2770</fullName>
    </submittedName>
</protein>
<dbReference type="Gene3D" id="1.10.470.10">
    <property type="entry name" value="Variant Surface Glycoprotein, subunit A, domain 2"/>
    <property type="match status" value="1"/>
</dbReference>
<dbReference type="Gene3D" id="3.90.150.10">
    <property type="entry name" value="Variant Surface Glycoprotein, subunit A domain 1"/>
    <property type="match status" value="1"/>
</dbReference>
<dbReference type="GO" id="GO:0098552">
    <property type="term" value="C:side of membrane"/>
    <property type="evidence" value="ECO:0007669"/>
    <property type="project" value="UniProtKB-KW"/>
</dbReference>